<evidence type="ECO:0000256" key="1">
    <source>
        <dbReference type="SAM" id="MobiDB-lite"/>
    </source>
</evidence>
<reference evidence="2 3" key="1">
    <citation type="submission" date="2014-06" db="EMBL/GenBank/DDBJ databases">
        <title>Evolutionary Origins and Diversification of the Mycorrhizal Mutualists.</title>
        <authorList>
            <consortium name="DOE Joint Genome Institute"/>
            <consortium name="Mycorrhizal Genomics Consortium"/>
            <person name="Kohler A."/>
            <person name="Kuo A."/>
            <person name="Nagy L.G."/>
            <person name="Floudas D."/>
            <person name="Copeland A."/>
            <person name="Barry K.W."/>
            <person name="Cichocki N."/>
            <person name="Veneault-Fourrey C."/>
            <person name="LaButti K."/>
            <person name="Lindquist E.A."/>
            <person name="Lipzen A."/>
            <person name="Lundell T."/>
            <person name="Morin E."/>
            <person name="Murat C."/>
            <person name="Riley R."/>
            <person name="Ohm R."/>
            <person name="Sun H."/>
            <person name="Tunlid A."/>
            <person name="Henrissat B."/>
            <person name="Grigoriev I.V."/>
            <person name="Hibbett D.S."/>
            <person name="Martin F."/>
        </authorList>
    </citation>
    <scope>NUCLEOTIDE SEQUENCE [LARGE SCALE GENOMIC DNA]</scope>
    <source>
        <strain evidence="2 3">SS14</strain>
    </source>
</reference>
<sequence>MTTCRNHQRTEELSAPAVGEDESLQGLILGELMGPPPPFSVDPQQSVKVFAQEHLITHWCGKCFQAIDTQSMPIVRSKALGTATKGQDSPWGIISGSDSGHNLSEQADSSFAIRASELSTLRKEYVDLMNLKDNGEIVLEEAMEATERLNTVFNQIRTSMKKMSPTMKELFLGPKRKSSGKTIESGNNWSRDKAATKAATE</sequence>
<organism evidence="2 3">
    <name type="scientific">Sphaerobolus stellatus (strain SS14)</name>
    <dbReference type="NCBI Taxonomy" id="990650"/>
    <lineage>
        <taxon>Eukaryota</taxon>
        <taxon>Fungi</taxon>
        <taxon>Dikarya</taxon>
        <taxon>Basidiomycota</taxon>
        <taxon>Agaricomycotina</taxon>
        <taxon>Agaricomycetes</taxon>
        <taxon>Phallomycetidae</taxon>
        <taxon>Geastrales</taxon>
        <taxon>Sphaerobolaceae</taxon>
        <taxon>Sphaerobolus</taxon>
    </lineage>
</organism>
<name>A0A0C9V167_SPHS4</name>
<dbReference type="Proteomes" id="UP000054279">
    <property type="component" value="Unassembled WGS sequence"/>
</dbReference>
<dbReference type="AlphaFoldDB" id="A0A0C9V167"/>
<evidence type="ECO:0000313" key="2">
    <source>
        <dbReference type="EMBL" id="KIJ35357.1"/>
    </source>
</evidence>
<gene>
    <name evidence="2" type="ORF">M422DRAFT_262318</name>
</gene>
<feature type="region of interest" description="Disordered" evidence="1">
    <location>
        <begin position="172"/>
        <end position="201"/>
    </location>
</feature>
<feature type="compositionally biased region" description="Basic and acidic residues" evidence="1">
    <location>
        <begin position="190"/>
        <end position="201"/>
    </location>
</feature>
<evidence type="ECO:0000313" key="3">
    <source>
        <dbReference type="Proteomes" id="UP000054279"/>
    </source>
</evidence>
<protein>
    <submittedName>
        <fullName evidence="2">Uncharacterized protein</fullName>
    </submittedName>
</protein>
<accession>A0A0C9V167</accession>
<dbReference type="HOGENOM" id="CLU_012886_3_1_1"/>
<proteinExistence type="predicted"/>
<dbReference type="EMBL" id="KN837189">
    <property type="protein sequence ID" value="KIJ35357.1"/>
    <property type="molecule type" value="Genomic_DNA"/>
</dbReference>
<feature type="compositionally biased region" description="Polar residues" evidence="1">
    <location>
        <begin position="180"/>
        <end position="189"/>
    </location>
</feature>
<keyword evidence="3" id="KW-1185">Reference proteome</keyword>